<evidence type="ECO:0000256" key="6">
    <source>
        <dbReference type="ARBA" id="ARBA00023136"/>
    </source>
</evidence>
<dbReference type="GO" id="GO:0031969">
    <property type="term" value="C:chloroplast membrane"/>
    <property type="evidence" value="ECO:0007669"/>
    <property type="project" value="UniProtKB-SubCell"/>
</dbReference>
<comment type="subcellular location">
    <subcellularLocation>
        <location evidence="1 7">Plastid</location>
        <location evidence="1 7">Chloroplast membrane</location>
        <topology evidence="1 7">Multi-pass membrane protein</topology>
    </subcellularLocation>
</comment>
<dbReference type="PANTHER" id="PTHR33510:SF5">
    <property type="entry name" value="PROTEIN TIC 20-II, CHLOROPLASTIC"/>
    <property type="match status" value="1"/>
</dbReference>
<organism evidence="8">
    <name type="scientific">Sciadococcus taiwanensis</name>
    <dbReference type="NCBI Taxonomy" id="3028030"/>
    <lineage>
        <taxon>Eukaryota</taxon>
        <taxon>Rhodophyta</taxon>
        <taxon>Bangiophyceae</taxon>
        <taxon>Cavernulicolales</taxon>
        <taxon>Cavernulicolaceae</taxon>
        <taxon>Sciadococcus</taxon>
    </lineage>
</organism>
<comment type="similarity">
    <text evidence="2 7">Belongs to the Tic20 family.</text>
</comment>
<keyword evidence="7" id="KW-0150">Chloroplast</keyword>
<evidence type="ECO:0000313" key="8">
    <source>
        <dbReference type="EMBL" id="WDA98822.1"/>
    </source>
</evidence>
<evidence type="ECO:0000256" key="4">
    <source>
        <dbReference type="ARBA" id="ARBA00022692"/>
    </source>
</evidence>
<proteinExistence type="inferred from homology"/>
<accession>A0A9Y1I218</accession>
<reference evidence="8" key="1">
    <citation type="journal article" date="2023" name="J. Phycol.">
        <title>Revised classification of the Cyanidiophyceae based on plastid genome data with descriptions of the Cavernulicolales ord. nov. and Galdieriales ord. nov. (Rhodophyta).</title>
        <authorList>
            <person name="Park S.I."/>
            <person name="Cho C.H."/>
            <person name="Ciniglia C."/>
            <person name="Huang T.Y."/>
            <person name="Liu S.L."/>
            <person name="Bustamante D.E."/>
            <person name="Calderon M.S."/>
            <person name="Mansilla A."/>
            <person name="McDermott T."/>
            <person name="Andersen R.A."/>
            <person name="Yoon H.S."/>
        </authorList>
    </citation>
    <scope>NUCLEOTIDE SEQUENCE</scope>
</reference>
<dbReference type="EMBL" id="OP616811">
    <property type="protein sequence ID" value="WDA98822.1"/>
    <property type="molecule type" value="Genomic_DNA"/>
</dbReference>
<feature type="transmembrane region" description="Helical" evidence="7">
    <location>
        <begin position="6"/>
        <end position="29"/>
    </location>
</feature>
<name>A0A9Y1I218_9RHOD</name>
<feature type="transmembrane region" description="Helical" evidence="7">
    <location>
        <begin position="120"/>
        <end position="142"/>
    </location>
</feature>
<keyword evidence="6 7" id="KW-0472">Membrane</keyword>
<geneLocation type="plastid" evidence="8"/>
<dbReference type="Pfam" id="PF16166">
    <property type="entry name" value="TIC20"/>
    <property type="match status" value="1"/>
</dbReference>
<feature type="transmembrane region" description="Helical" evidence="7">
    <location>
        <begin position="86"/>
        <end position="108"/>
    </location>
</feature>
<sequence length="196" mass="22522">MVTRPLLWLLIFCLVMIILIIMINLFKIIARNYNESKETTSLLERIASCFPYLLPLIEGTQNFGAVIITQFNLINILYKYTLMELILVYTKIPFLGFSLFIILFFLFGRPTLPVRQFVRFNVMQSLLLFLLNSVLGAIFRALPIAVRSSLGGEVISNMFFFFTIITVLYSIFKAISGQYSKIPIISEAVKIQIQNL</sequence>
<dbReference type="AlphaFoldDB" id="A0A9Y1I218"/>
<keyword evidence="7 8" id="KW-0934">Plastid</keyword>
<evidence type="ECO:0000256" key="3">
    <source>
        <dbReference type="ARBA" id="ARBA00017412"/>
    </source>
</evidence>
<evidence type="ECO:0000256" key="5">
    <source>
        <dbReference type="ARBA" id="ARBA00022989"/>
    </source>
</evidence>
<keyword evidence="5 7" id="KW-1133">Transmembrane helix</keyword>
<dbReference type="PANTHER" id="PTHR33510">
    <property type="entry name" value="PROTEIN TIC 20-II, CHLOROPLASTIC"/>
    <property type="match status" value="1"/>
</dbReference>
<keyword evidence="4 7" id="KW-0812">Transmembrane</keyword>
<protein>
    <recommendedName>
        <fullName evidence="3 7">Tic20 family protein Ycf60</fullName>
    </recommendedName>
</protein>
<feature type="transmembrane region" description="Helical" evidence="7">
    <location>
        <begin position="50"/>
        <end position="74"/>
    </location>
</feature>
<dbReference type="InterPro" id="IPR005691">
    <property type="entry name" value="Tic20"/>
</dbReference>
<gene>
    <name evidence="8" type="primary">ycf60</name>
    <name evidence="8" type="ORF">SCTW_040</name>
</gene>
<feature type="transmembrane region" description="Helical" evidence="7">
    <location>
        <begin position="154"/>
        <end position="172"/>
    </location>
</feature>
<evidence type="ECO:0000256" key="2">
    <source>
        <dbReference type="ARBA" id="ARBA00009596"/>
    </source>
</evidence>
<evidence type="ECO:0000256" key="1">
    <source>
        <dbReference type="ARBA" id="ARBA00004508"/>
    </source>
</evidence>
<evidence type="ECO:0000256" key="7">
    <source>
        <dbReference type="RuleBase" id="RU367003"/>
    </source>
</evidence>